<keyword evidence="2" id="KW-1185">Reference proteome</keyword>
<proteinExistence type="predicted"/>
<comment type="caution">
    <text evidence="1">The sequence shown here is derived from an EMBL/GenBank/DDBJ whole genome shotgun (WGS) entry which is preliminary data.</text>
</comment>
<evidence type="ECO:0000313" key="2">
    <source>
        <dbReference type="Proteomes" id="UP000785679"/>
    </source>
</evidence>
<dbReference type="EMBL" id="RRYP01001217">
    <property type="protein sequence ID" value="TNV86244.1"/>
    <property type="molecule type" value="Genomic_DNA"/>
</dbReference>
<gene>
    <name evidence="1" type="ORF">FGO68_gene9153</name>
</gene>
<name>A0A8J8P5F8_HALGN</name>
<reference evidence="1" key="1">
    <citation type="submission" date="2019-06" db="EMBL/GenBank/DDBJ databases">
        <authorList>
            <person name="Zheng W."/>
        </authorList>
    </citation>
    <scope>NUCLEOTIDE SEQUENCE</scope>
    <source>
        <strain evidence="1">QDHG01</strain>
    </source>
</reference>
<evidence type="ECO:0000313" key="1">
    <source>
        <dbReference type="EMBL" id="TNV86244.1"/>
    </source>
</evidence>
<protein>
    <recommendedName>
        <fullName evidence="3">DBF4-type domain-containing protein</fullName>
    </recommendedName>
</protein>
<accession>A0A8J8P5F8</accession>
<organism evidence="1 2">
    <name type="scientific">Halteria grandinella</name>
    <dbReference type="NCBI Taxonomy" id="5974"/>
    <lineage>
        <taxon>Eukaryota</taxon>
        <taxon>Sar</taxon>
        <taxon>Alveolata</taxon>
        <taxon>Ciliophora</taxon>
        <taxon>Intramacronucleata</taxon>
        <taxon>Spirotrichea</taxon>
        <taxon>Stichotrichia</taxon>
        <taxon>Sporadotrichida</taxon>
        <taxon>Halteriidae</taxon>
        <taxon>Halteria</taxon>
    </lineage>
</organism>
<evidence type="ECO:0008006" key="3">
    <source>
        <dbReference type="Google" id="ProtNLM"/>
    </source>
</evidence>
<dbReference type="AlphaFoldDB" id="A0A8J8P5F8"/>
<sequence>MELYQEFTRSKQGSSLFLHYNCSRQNVDAKQRYGDQAKNAQNFYPQLLIVNDDILKLGDMVLNSSINNHLRNTALECKNLQSEFKRNYSFNEASNFTINTFSTDGKCSNTGKVINTNDRLVTQLGENFELYEKSIRKTVKLGSQYLNSICDRDRESQLKTQWVMTDCCVQGHVFNDQYELQNQSLIRYLMQNKHRIITISHFKQLMHFLRVQTMYYHFERGLKLNSQHFKSISQNGEKEEICIRKLMLLESEQLNQIKECVYSQIFSITPISYLPKVAFHGESMLDVRKGRIMVEEENEKLHLLNHRFILDHHIFDLLASQDSRDLQGQNKKKHADTHQGVDLPIFWARAPKACKLFVYQSEKTQIQSQRGHFRRVWSDQLNKLETNQQSGSSQFSIEMEPQVPKPDNHRNFCKVCNIIYPEYYKHIKSNDHLLQVRTPDNMVHLIEIDKLIADLRIAKFAQRRKNRLAGSKRLREDDDQILIE</sequence>
<dbReference type="Proteomes" id="UP000785679">
    <property type="component" value="Unassembled WGS sequence"/>
</dbReference>